<gene>
    <name evidence="1" type="ORF">FHQ09_14375</name>
</gene>
<organism evidence="1 2">
    <name type="scientific">Brevibacterium sediminis</name>
    <dbReference type="NCBI Taxonomy" id="1857024"/>
    <lineage>
        <taxon>Bacteria</taxon>
        <taxon>Bacillati</taxon>
        <taxon>Actinomycetota</taxon>
        <taxon>Actinomycetes</taxon>
        <taxon>Micrococcales</taxon>
        <taxon>Brevibacteriaceae</taxon>
        <taxon>Brevibacterium</taxon>
    </lineage>
</organism>
<proteinExistence type="predicted"/>
<name>A0A5C4WZA6_9MICO</name>
<evidence type="ECO:0000313" key="2">
    <source>
        <dbReference type="Proteomes" id="UP000314223"/>
    </source>
</evidence>
<dbReference type="AlphaFoldDB" id="A0A5C4WZA6"/>
<sequence length="79" mass="8931">MARIGKIFWNSTLGNPHPSEVEAELREVGIAGGEKLLQLSTFGSPDRQSRPKVSQTIQLDREHAMEFRRAIDKVFPPEE</sequence>
<evidence type="ECO:0000313" key="1">
    <source>
        <dbReference type="EMBL" id="TNM53620.1"/>
    </source>
</evidence>
<reference evidence="1 2" key="1">
    <citation type="submission" date="2019-06" db="EMBL/GenBank/DDBJ databases">
        <authorList>
            <person name="Mardanova A.M."/>
            <person name="Pudova D.S."/>
            <person name="Shagimardanova E.I."/>
            <person name="Gogoleva N.E."/>
            <person name="Lutfullin M.T."/>
            <person name="Hadieva G.F."/>
            <person name="Sharipova M.R."/>
        </authorList>
    </citation>
    <scope>NUCLEOTIDE SEQUENCE [LARGE SCALE GENOMIC DNA]</scope>
    <source>
        <strain evidence="1 2">MG-1</strain>
    </source>
</reference>
<dbReference type="EMBL" id="VDMQ01000009">
    <property type="protein sequence ID" value="TNM53620.1"/>
    <property type="molecule type" value="Genomic_DNA"/>
</dbReference>
<protein>
    <submittedName>
        <fullName evidence="1">Uncharacterized protein</fullName>
    </submittedName>
</protein>
<accession>A0A5C4WZA6</accession>
<dbReference type="Proteomes" id="UP000314223">
    <property type="component" value="Unassembled WGS sequence"/>
</dbReference>
<comment type="caution">
    <text evidence="1">The sequence shown here is derived from an EMBL/GenBank/DDBJ whole genome shotgun (WGS) entry which is preliminary data.</text>
</comment>